<evidence type="ECO:0000313" key="2">
    <source>
        <dbReference type="EMBL" id="NDL60708.1"/>
    </source>
</evidence>
<keyword evidence="3" id="KW-1185">Reference proteome</keyword>
<dbReference type="AlphaFoldDB" id="A0A7K3ME73"/>
<gene>
    <name evidence="2" type="ORF">F7O44_26890</name>
</gene>
<feature type="domain" description="AbiEi antitoxin C-terminal" evidence="1">
    <location>
        <begin position="143"/>
        <end position="255"/>
    </location>
</feature>
<dbReference type="Gene3D" id="3.90.56.20">
    <property type="entry name" value="replication protein C, winged helix domain"/>
    <property type="match status" value="1"/>
</dbReference>
<dbReference type="SUPFAM" id="SSF160887">
    <property type="entry name" value="Rv2827c C-terminal domain-like"/>
    <property type="match status" value="1"/>
</dbReference>
<comment type="caution">
    <text evidence="2">The sequence shown here is derived from an EMBL/GenBank/DDBJ whole genome shotgun (WGS) entry which is preliminary data.</text>
</comment>
<organism evidence="2 3">
    <name type="scientific">Phytoactinopolyspora mesophila</name>
    <dbReference type="NCBI Taxonomy" id="2650750"/>
    <lineage>
        <taxon>Bacteria</taxon>
        <taxon>Bacillati</taxon>
        <taxon>Actinomycetota</taxon>
        <taxon>Actinomycetes</taxon>
        <taxon>Jiangellales</taxon>
        <taxon>Jiangellaceae</taxon>
        <taxon>Phytoactinopolyspora</taxon>
    </lineage>
</organism>
<protein>
    <recommendedName>
        <fullName evidence="1">AbiEi antitoxin C-terminal domain-containing protein</fullName>
    </recommendedName>
</protein>
<evidence type="ECO:0000313" key="3">
    <source>
        <dbReference type="Proteomes" id="UP000460435"/>
    </source>
</evidence>
<dbReference type="EMBL" id="WLZY01000014">
    <property type="protein sequence ID" value="NDL60708.1"/>
    <property type="molecule type" value="Genomic_DNA"/>
</dbReference>
<dbReference type="Pfam" id="PF09407">
    <property type="entry name" value="AbiEi_1"/>
    <property type="match status" value="1"/>
</dbReference>
<dbReference type="Proteomes" id="UP000460435">
    <property type="component" value="Unassembled WGS sequence"/>
</dbReference>
<dbReference type="InterPro" id="IPR018547">
    <property type="entry name" value="AbiEi_C"/>
</dbReference>
<evidence type="ECO:0000259" key="1">
    <source>
        <dbReference type="Pfam" id="PF09407"/>
    </source>
</evidence>
<reference evidence="2 3" key="1">
    <citation type="submission" date="2019-11" db="EMBL/GenBank/DDBJ databases">
        <authorList>
            <person name="Li X.-J."/>
            <person name="Feng X.-M."/>
        </authorList>
    </citation>
    <scope>NUCLEOTIDE SEQUENCE [LARGE SCALE GENOMIC DNA]</scope>
    <source>
        <strain evidence="2 3">XMNu-373</strain>
    </source>
</reference>
<sequence>MRISHCQRRGASIHICNLPIYLDSTVILCSVDTVLVTYEASMTVPSRSLSKGMARIVAELELRQPTLVTVEELTELAQEVGLRTPAKVLAARLRATGWLLPTAQRGVYEFAPGSHAGPYGHGDPFIDLRASLRTGHQPITVALQSALWLHGLAERAPDRHEVAVPAGTTVSDAIRDRMRVVRFSPRLPPADVERLPVHQPPTILVHLATKPGDIRGWHTFAEALPELVSRSSAEDLNRELHQRPSAARARLAYLLSGVAPQIADQLQPTRPPTVTWFGASRTTRRFDKRFNIADDLLPFDPRTISEAA</sequence>
<proteinExistence type="predicted"/>
<accession>A0A7K3ME73</accession>
<name>A0A7K3ME73_9ACTN</name>